<gene>
    <name evidence="3" type="primary">grpE</name>
    <name evidence="7" type="ORF">GCM10023200_02130</name>
</gene>
<accession>A0ABP9A3J0</accession>
<dbReference type="RefSeq" id="WP_345410444.1">
    <property type="nucleotide sequence ID" value="NZ_BAABHO010000002.1"/>
</dbReference>
<dbReference type="CDD" id="cd00446">
    <property type="entry name" value="GrpE"/>
    <property type="match status" value="1"/>
</dbReference>
<dbReference type="HAMAP" id="MF_01151">
    <property type="entry name" value="GrpE"/>
    <property type="match status" value="1"/>
</dbReference>
<evidence type="ECO:0000256" key="2">
    <source>
        <dbReference type="ARBA" id="ARBA00023186"/>
    </source>
</evidence>
<dbReference type="SUPFAM" id="SSF51064">
    <property type="entry name" value="Head domain of nucleotide exchange factor GrpE"/>
    <property type="match status" value="1"/>
</dbReference>
<dbReference type="InterPro" id="IPR000740">
    <property type="entry name" value="GrpE"/>
</dbReference>
<dbReference type="EMBL" id="BAABHO010000002">
    <property type="protein sequence ID" value="GAA4773325.1"/>
    <property type="molecule type" value="Genomic_DNA"/>
</dbReference>
<evidence type="ECO:0000256" key="3">
    <source>
        <dbReference type="HAMAP-Rule" id="MF_01151"/>
    </source>
</evidence>
<proteinExistence type="inferred from homology"/>
<protein>
    <recommendedName>
        <fullName evidence="3 4">Protein GrpE</fullName>
    </recommendedName>
    <alternativeName>
        <fullName evidence="3">HSP-70 cofactor</fullName>
    </alternativeName>
</protein>
<evidence type="ECO:0000256" key="1">
    <source>
        <dbReference type="ARBA" id="ARBA00009054"/>
    </source>
</evidence>
<feature type="region of interest" description="Disordered" evidence="6">
    <location>
        <begin position="220"/>
        <end position="240"/>
    </location>
</feature>
<reference evidence="8" key="1">
    <citation type="journal article" date="2019" name="Int. J. Syst. Evol. Microbiol.">
        <title>The Global Catalogue of Microorganisms (GCM) 10K type strain sequencing project: providing services to taxonomists for standard genome sequencing and annotation.</title>
        <authorList>
            <consortium name="The Broad Institute Genomics Platform"/>
            <consortium name="The Broad Institute Genome Sequencing Center for Infectious Disease"/>
            <person name="Wu L."/>
            <person name="Ma J."/>
        </authorList>
    </citation>
    <scope>NUCLEOTIDE SEQUENCE [LARGE SCALE GENOMIC DNA]</scope>
    <source>
        <strain evidence="8">JCM 17979</strain>
    </source>
</reference>
<comment type="subcellular location">
    <subcellularLocation>
        <location evidence="3">Cytoplasm</location>
    </subcellularLocation>
</comment>
<dbReference type="PRINTS" id="PR00773">
    <property type="entry name" value="GRPEPROTEIN"/>
</dbReference>
<evidence type="ECO:0000313" key="8">
    <source>
        <dbReference type="Proteomes" id="UP001500928"/>
    </source>
</evidence>
<dbReference type="Proteomes" id="UP001500928">
    <property type="component" value="Unassembled WGS sequence"/>
</dbReference>
<dbReference type="InterPro" id="IPR013805">
    <property type="entry name" value="GrpE_CC"/>
</dbReference>
<comment type="caution">
    <text evidence="7">The sequence shown here is derived from an EMBL/GenBank/DDBJ whole genome shotgun (WGS) entry which is preliminary data.</text>
</comment>
<organism evidence="7 8">
    <name type="scientific">Actinomycetospora chlora</name>
    <dbReference type="NCBI Taxonomy" id="663608"/>
    <lineage>
        <taxon>Bacteria</taxon>
        <taxon>Bacillati</taxon>
        <taxon>Actinomycetota</taxon>
        <taxon>Actinomycetes</taxon>
        <taxon>Pseudonocardiales</taxon>
        <taxon>Pseudonocardiaceae</taxon>
        <taxon>Actinomycetospora</taxon>
    </lineage>
</organism>
<feature type="region of interest" description="Disordered" evidence="6">
    <location>
        <begin position="1"/>
        <end position="84"/>
    </location>
</feature>
<dbReference type="PANTHER" id="PTHR21237">
    <property type="entry name" value="GRPE PROTEIN"/>
    <property type="match status" value="1"/>
</dbReference>
<evidence type="ECO:0000256" key="5">
    <source>
        <dbReference type="RuleBase" id="RU004478"/>
    </source>
</evidence>
<comment type="function">
    <text evidence="3 4">Participates actively in the response to hyperosmotic and heat shock by preventing the aggregation of stress-denatured proteins, in association with DnaK and GrpE. It is the nucleotide exchange factor for DnaK and may function as a thermosensor. Unfolded proteins bind initially to DnaJ; upon interaction with the DnaJ-bound protein, DnaK hydrolyzes its bound ATP, resulting in the formation of a stable complex. GrpE releases ADP from DnaK; ATP binding to DnaK triggers the release of the substrate protein, thus completing the reaction cycle. Several rounds of ATP-dependent interactions between DnaJ, DnaK and GrpE are required for fully efficient folding.</text>
</comment>
<comment type="similarity">
    <text evidence="1 3 5">Belongs to the GrpE family.</text>
</comment>
<keyword evidence="2 3" id="KW-0143">Chaperone</keyword>
<evidence type="ECO:0000256" key="4">
    <source>
        <dbReference type="RuleBase" id="RU000639"/>
    </source>
</evidence>
<dbReference type="Gene3D" id="3.90.20.20">
    <property type="match status" value="1"/>
</dbReference>
<dbReference type="Gene3D" id="2.30.22.10">
    <property type="entry name" value="Head domain of nucleotide exchange factor GrpE"/>
    <property type="match status" value="1"/>
</dbReference>
<feature type="compositionally biased region" description="Low complexity" evidence="6">
    <location>
        <begin position="54"/>
        <end position="78"/>
    </location>
</feature>
<sequence>MQDPVVGHDAPDATDSSVGGVPTSGQDAPAGTAQPDGATDGGDTAAPEGAHTIAGEARAAESAAAASAADLSGNGADGPADPELERVRAELAERTADLQRVSAEFTNFRRRTERERESTVAAAKAAVAGELLTVLDDVERAASHGDLTGPFKVVADRLTETLQRAGLTPFGAEGDAFDPSVHEAVAHETGPGVTGPTVTTVMRRGYRFGDRVLRAAMVGVTDSDGTAPVDQPASADASTS</sequence>
<dbReference type="NCBIfam" id="NF010761">
    <property type="entry name" value="PRK14164.1"/>
    <property type="match status" value="1"/>
</dbReference>
<keyword evidence="3 4" id="KW-0346">Stress response</keyword>
<name>A0ABP9A3J0_9PSEU</name>
<dbReference type="InterPro" id="IPR009012">
    <property type="entry name" value="GrpE_head"/>
</dbReference>
<dbReference type="SUPFAM" id="SSF58014">
    <property type="entry name" value="Coiled-coil domain of nucleotide exchange factor GrpE"/>
    <property type="match status" value="1"/>
</dbReference>
<evidence type="ECO:0000313" key="7">
    <source>
        <dbReference type="EMBL" id="GAA4773325.1"/>
    </source>
</evidence>
<keyword evidence="8" id="KW-1185">Reference proteome</keyword>
<comment type="subunit">
    <text evidence="3">Homodimer.</text>
</comment>
<dbReference type="PANTHER" id="PTHR21237:SF23">
    <property type="entry name" value="GRPE PROTEIN HOMOLOG, MITOCHONDRIAL"/>
    <property type="match status" value="1"/>
</dbReference>
<dbReference type="Pfam" id="PF01025">
    <property type="entry name" value="GrpE"/>
    <property type="match status" value="1"/>
</dbReference>
<evidence type="ECO:0000256" key="6">
    <source>
        <dbReference type="SAM" id="MobiDB-lite"/>
    </source>
</evidence>
<dbReference type="PROSITE" id="PS01071">
    <property type="entry name" value="GRPE"/>
    <property type="match status" value="1"/>
</dbReference>
<keyword evidence="3" id="KW-0963">Cytoplasm</keyword>